<evidence type="ECO:0000313" key="9">
    <source>
        <dbReference type="Proteomes" id="UP000069697"/>
    </source>
</evidence>
<feature type="transmembrane region" description="Helical" evidence="7">
    <location>
        <begin position="371"/>
        <end position="394"/>
    </location>
</feature>
<proteinExistence type="predicted"/>
<gene>
    <name evidence="8" type="ORF">PAHA3_5237</name>
</gene>
<sequence length="428" mass="45903">MGMNPSSEPEIMGYQDGQAALQNTKAPRTLWRNVTFRRILYGYGISVFGDCFNGIAISLWVLQTTGSAKSMAAVQICNMAVSFLFGSVAGTVADRLDRRKLMLASDVFRGVMAVLIAVSLFGWHAPFPVVLLLLSLSMFSSLFQAPAFHASVASMVGREHIQQATGTIHMVDNLARISGLAAAGVAVAAFGGFVAILITGATFLLSAVCVLMAGRFPEVQRSDSQQTTFAQEWRSSFGYIYRNPLIRSIVLLNPVLILFFMSAMMLVQVMAVKVWEANPVQFGLIETCIPLGYMIGSALLIASGKRLKRRGRWVFIGLIVLGPIYIFLANVSSPIMALPLIVGGGAMFACCTMLTQIMLRTAVPDELQGRVYGVVGTITSTAPILGLTVVSVLADQWGAASVLQGVGILLLATGILAATTLKSIRTYQ</sequence>
<protein>
    <submittedName>
        <fullName evidence="8">Amino acid adenylation protein</fullName>
    </submittedName>
</protein>
<dbReference type="InterPro" id="IPR022324">
    <property type="entry name" value="Bacilysin_exporter_BacE_put"/>
</dbReference>
<feature type="transmembrane region" description="Helical" evidence="7">
    <location>
        <begin position="313"/>
        <end position="331"/>
    </location>
</feature>
<evidence type="ECO:0000256" key="5">
    <source>
        <dbReference type="ARBA" id="ARBA00022989"/>
    </source>
</evidence>
<dbReference type="PRINTS" id="PR01988">
    <property type="entry name" value="EXPORTERBACE"/>
</dbReference>
<comment type="subcellular location">
    <subcellularLocation>
        <location evidence="1">Cell membrane</location>
        <topology evidence="1">Multi-pass membrane protein</topology>
    </subcellularLocation>
</comment>
<organism evidence="8 9">
    <name type="scientific">Paenibacillus amylolyticus</name>
    <dbReference type="NCBI Taxonomy" id="1451"/>
    <lineage>
        <taxon>Bacteria</taxon>
        <taxon>Bacillati</taxon>
        <taxon>Bacillota</taxon>
        <taxon>Bacilli</taxon>
        <taxon>Bacillales</taxon>
        <taxon>Paenibacillaceae</taxon>
        <taxon>Paenibacillus</taxon>
    </lineage>
</organism>
<dbReference type="SUPFAM" id="SSF103473">
    <property type="entry name" value="MFS general substrate transporter"/>
    <property type="match status" value="1"/>
</dbReference>
<accession>A0A100VSR0</accession>
<feature type="transmembrane region" description="Helical" evidence="7">
    <location>
        <begin position="400"/>
        <end position="421"/>
    </location>
</feature>
<dbReference type="PANTHER" id="PTHR43266">
    <property type="entry name" value="MACROLIDE-EFFLUX PROTEIN"/>
    <property type="match status" value="1"/>
</dbReference>
<dbReference type="InterPro" id="IPR010290">
    <property type="entry name" value="TM_effector"/>
</dbReference>
<feature type="transmembrane region" description="Helical" evidence="7">
    <location>
        <begin position="282"/>
        <end position="301"/>
    </location>
</feature>
<keyword evidence="6 7" id="KW-0472">Membrane</keyword>
<dbReference type="InterPro" id="IPR036259">
    <property type="entry name" value="MFS_trans_sf"/>
</dbReference>
<evidence type="ECO:0000256" key="3">
    <source>
        <dbReference type="ARBA" id="ARBA00022475"/>
    </source>
</evidence>
<keyword evidence="2" id="KW-0813">Transport</keyword>
<feature type="transmembrane region" description="Helical" evidence="7">
    <location>
        <begin position="249"/>
        <end position="270"/>
    </location>
</feature>
<evidence type="ECO:0000256" key="1">
    <source>
        <dbReference type="ARBA" id="ARBA00004651"/>
    </source>
</evidence>
<name>A0A100VSR0_PAEAM</name>
<dbReference type="Gene3D" id="1.20.1250.20">
    <property type="entry name" value="MFS general substrate transporter like domains"/>
    <property type="match status" value="1"/>
</dbReference>
<dbReference type="Proteomes" id="UP000069697">
    <property type="component" value="Unassembled WGS sequence"/>
</dbReference>
<comment type="caution">
    <text evidence="8">The sequence shown here is derived from an EMBL/GenBank/DDBJ whole genome shotgun (WGS) entry which is preliminary data.</text>
</comment>
<dbReference type="PANTHER" id="PTHR43266:SF2">
    <property type="entry name" value="MAJOR FACILITATOR SUPERFAMILY (MFS) PROFILE DOMAIN-CONTAINING PROTEIN"/>
    <property type="match status" value="1"/>
</dbReference>
<feature type="transmembrane region" description="Helical" evidence="7">
    <location>
        <begin position="40"/>
        <end position="61"/>
    </location>
</feature>
<dbReference type="CDD" id="cd06173">
    <property type="entry name" value="MFS_MefA_like"/>
    <property type="match status" value="1"/>
</dbReference>
<evidence type="ECO:0000313" key="8">
    <source>
        <dbReference type="EMBL" id="GAS85116.1"/>
    </source>
</evidence>
<keyword evidence="3" id="KW-1003">Cell membrane</keyword>
<dbReference type="EMBL" id="BCNV01000007">
    <property type="protein sequence ID" value="GAS85116.1"/>
    <property type="molecule type" value="Genomic_DNA"/>
</dbReference>
<reference evidence="8 9" key="1">
    <citation type="journal article" date="2016" name="Genome Announc.">
        <title>Draft Genome Sequence of Paenibacillus amylolyticus Heshi-A3, Isolated from Fermented Rice Bran in a Japanese Fermented Seafood Dish.</title>
        <authorList>
            <person name="Akuzawa S."/>
            <person name="Nagaoka J."/>
            <person name="Kanekatsu M."/>
            <person name="Kubota E."/>
            <person name="Ohtake R."/>
            <person name="Suzuki T."/>
            <person name="Kanesaki Y."/>
        </authorList>
    </citation>
    <scope>NUCLEOTIDE SEQUENCE [LARGE SCALE GENOMIC DNA]</scope>
    <source>
        <strain evidence="8 9">Heshi-A3</strain>
    </source>
</reference>
<keyword evidence="5 7" id="KW-1133">Transmembrane helix</keyword>
<feature type="transmembrane region" description="Helical" evidence="7">
    <location>
        <begin position="180"/>
        <end position="213"/>
    </location>
</feature>
<dbReference type="Pfam" id="PF05977">
    <property type="entry name" value="MFS_3"/>
    <property type="match status" value="1"/>
</dbReference>
<dbReference type="AlphaFoldDB" id="A0A100VSR0"/>
<reference evidence="9" key="2">
    <citation type="submission" date="2016-01" db="EMBL/GenBank/DDBJ databases">
        <title>Draft Genome Sequence of Paenibacillus amylolyticus Heshi-A3 that Was Isolated from Fermented Rice Bran with Aging Salted Mackerel, Which Was Named Heshiko as Traditional Fermented Seafood in Japan.</title>
        <authorList>
            <person name="Akuzawa S."/>
            <person name="Nakagawa J."/>
            <person name="Kanekatsu T."/>
            <person name="Kubota E."/>
            <person name="Ohtake R."/>
            <person name="Suzuki T."/>
            <person name="Kanesaki Y."/>
        </authorList>
    </citation>
    <scope>NUCLEOTIDE SEQUENCE [LARGE SCALE GENOMIC DNA]</scope>
    <source>
        <strain evidence="9">Heshi-A3</strain>
    </source>
</reference>
<evidence type="ECO:0000256" key="7">
    <source>
        <dbReference type="SAM" id="Phobius"/>
    </source>
</evidence>
<evidence type="ECO:0000256" key="4">
    <source>
        <dbReference type="ARBA" id="ARBA00022692"/>
    </source>
</evidence>
<keyword evidence="4 7" id="KW-0812">Transmembrane</keyword>
<evidence type="ECO:0000256" key="2">
    <source>
        <dbReference type="ARBA" id="ARBA00022448"/>
    </source>
</evidence>
<evidence type="ECO:0000256" key="6">
    <source>
        <dbReference type="ARBA" id="ARBA00023136"/>
    </source>
</evidence>
<feature type="transmembrane region" description="Helical" evidence="7">
    <location>
        <begin position="114"/>
        <end position="139"/>
    </location>
</feature>
<feature type="transmembrane region" description="Helical" evidence="7">
    <location>
        <begin position="337"/>
        <end position="359"/>
    </location>
</feature>
<dbReference type="GO" id="GO:0005886">
    <property type="term" value="C:plasma membrane"/>
    <property type="evidence" value="ECO:0007669"/>
    <property type="project" value="UniProtKB-SubCell"/>
</dbReference>
<dbReference type="RefSeq" id="WP_062837474.1">
    <property type="nucleotide sequence ID" value="NZ_BCNV01000007.1"/>
</dbReference>
<feature type="transmembrane region" description="Helical" evidence="7">
    <location>
        <begin position="73"/>
        <end position="93"/>
    </location>
</feature>